<dbReference type="AlphaFoldDB" id="A0A0A0EMV5"/>
<comment type="caution">
    <text evidence="1">The sequence shown here is derived from an EMBL/GenBank/DDBJ whole genome shotgun (WGS) entry which is preliminary data.</text>
</comment>
<evidence type="ECO:0000313" key="1">
    <source>
        <dbReference type="EMBL" id="KGM50527.1"/>
    </source>
</evidence>
<sequence>MALQLLCRLDSDDLKTTRQALMDDAEDQQNAGLTRLQMWEDADDTTRLWILFEVNDRGKADGWLKRAVADTHGPTAAVTGSQAHFLRTA</sequence>
<dbReference type="EMBL" id="AQQX01000001">
    <property type="protein sequence ID" value="KGM50527.1"/>
    <property type="molecule type" value="Genomic_DNA"/>
</dbReference>
<dbReference type="OrthoDB" id="7726846at2"/>
<accession>A0A0A0EMV5</accession>
<keyword evidence="2" id="KW-1185">Reference proteome</keyword>
<evidence type="ECO:0000313" key="2">
    <source>
        <dbReference type="Proteomes" id="UP000030004"/>
    </source>
</evidence>
<reference evidence="1 2" key="1">
    <citation type="journal article" date="2015" name="Antonie Van Leeuwenhoek">
        <title>Pseudooceanicola atlanticus gen. nov. sp. nov., isolated from surface seawater of the Atlantic Ocean and reclassification of Oceanicola batsensis, Oceanicola marinus, Oceanicola nitratireducens, Oceanicola nanhaiensis, Oceanicola antarcticus and Oceanicola flagellatus, as Pseudooceanicola batsensis comb. nov., Pseudooceanicola marinus comb. nov., Pseudooceanicola nitratireducens comb. nov., Pseudooceanicola nanhaiensis comb. nov., Pseudooceanicola antarcticus comb. nov., and Pseudooceanicola flagellatus comb. nov.</title>
        <authorList>
            <person name="Lai Q."/>
            <person name="Li G."/>
            <person name="Liu X."/>
            <person name="Du Y."/>
            <person name="Sun F."/>
            <person name="Shao Z."/>
        </authorList>
    </citation>
    <scope>NUCLEOTIDE SEQUENCE [LARGE SCALE GENOMIC DNA]</scope>
    <source>
        <strain evidence="1 2">22II-s11g</strain>
    </source>
</reference>
<gene>
    <name evidence="1" type="ORF">ATO9_03300</name>
</gene>
<organism evidence="1 2">
    <name type="scientific">Pseudooceanicola atlanticus</name>
    <dbReference type="NCBI Taxonomy" id="1461694"/>
    <lineage>
        <taxon>Bacteria</taxon>
        <taxon>Pseudomonadati</taxon>
        <taxon>Pseudomonadota</taxon>
        <taxon>Alphaproteobacteria</taxon>
        <taxon>Rhodobacterales</taxon>
        <taxon>Paracoccaceae</taxon>
        <taxon>Pseudooceanicola</taxon>
    </lineage>
</organism>
<dbReference type="Proteomes" id="UP000030004">
    <property type="component" value="Unassembled WGS sequence"/>
</dbReference>
<protein>
    <submittedName>
        <fullName evidence="1">Uncharacterized protein</fullName>
    </submittedName>
</protein>
<dbReference type="STRING" id="1461694.ATO9_03300"/>
<dbReference type="eggNOG" id="ENOG50316VA">
    <property type="taxonomic scope" value="Bacteria"/>
</dbReference>
<proteinExistence type="predicted"/>
<dbReference type="RefSeq" id="WP_043744902.1">
    <property type="nucleotide sequence ID" value="NZ_AQQX01000001.1"/>
</dbReference>
<name>A0A0A0EMV5_9RHOB</name>